<organism evidence="2 3">
    <name type="scientific">Pseudoneurospora amorphoporcata</name>
    <dbReference type="NCBI Taxonomy" id="241081"/>
    <lineage>
        <taxon>Eukaryota</taxon>
        <taxon>Fungi</taxon>
        <taxon>Dikarya</taxon>
        <taxon>Ascomycota</taxon>
        <taxon>Pezizomycotina</taxon>
        <taxon>Sordariomycetes</taxon>
        <taxon>Sordariomycetidae</taxon>
        <taxon>Sordariales</taxon>
        <taxon>Sordariaceae</taxon>
        <taxon>Pseudoneurospora</taxon>
    </lineage>
</organism>
<feature type="region of interest" description="Disordered" evidence="1">
    <location>
        <begin position="35"/>
        <end position="73"/>
    </location>
</feature>
<proteinExistence type="predicted"/>
<comment type="caution">
    <text evidence="2">The sequence shown here is derived from an EMBL/GenBank/DDBJ whole genome shotgun (WGS) entry which is preliminary data.</text>
</comment>
<protein>
    <submittedName>
        <fullName evidence="2">Uncharacterized protein</fullName>
    </submittedName>
</protein>
<reference evidence="2" key="1">
    <citation type="journal article" date="2023" name="Mol. Phylogenet. Evol.">
        <title>Genome-scale phylogeny and comparative genomics of the fungal order Sordariales.</title>
        <authorList>
            <person name="Hensen N."/>
            <person name="Bonometti L."/>
            <person name="Westerberg I."/>
            <person name="Brannstrom I.O."/>
            <person name="Guillou S."/>
            <person name="Cros-Aarteil S."/>
            <person name="Calhoun S."/>
            <person name="Haridas S."/>
            <person name="Kuo A."/>
            <person name="Mondo S."/>
            <person name="Pangilinan J."/>
            <person name="Riley R."/>
            <person name="LaButti K."/>
            <person name="Andreopoulos B."/>
            <person name="Lipzen A."/>
            <person name="Chen C."/>
            <person name="Yan M."/>
            <person name="Daum C."/>
            <person name="Ng V."/>
            <person name="Clum A."/>
            <person name="Steindorff A."/>
            <person name="Ohm R.A."/>
            <person name="Martin F."/>
            <person name="Silar P."/>
            <person name="Natvig D.O."/>
            <person name="Lalanne C."/>
            <person name="Gautier V."/>
            <person name="Ament-Velasquez S.L."/>
            <person name="Kruys A."/>
            <person name="Hutchinson M.I."/>
            <person name="Powell A.J."/>
            <person name="Barry K."/>
            <person name="Miller A.N."/>
            <person name="Grigoriev I.V."/>
            <person name="Debuchy R."/>
            <person name="Gladieux P."/>
            <person name="Hiltunen Thoren M."/>
            <person name="Johannesson H."/>
        </authorList>
    </citation>
    <scope>NUCLEOTIDE SEQUENCE</scope>
    <source>
        <strain evidence="2">CBS 626.80</strain>
    </source>
</reference>
<dbReference type="EMBL" id="MU859860">
    <property type="protein sequence ID" value="KAK3946505.1"/>
    <property type="molecule type" value="Genomic_DNA"/>
</dbReference>
<name>A0AAN6SAI4_9PEZI</name>
<keyword evidence="3" id="KW-1185">Reference proteome</keyword>
<evidence type="ECO:0000313" key="3">
    <source>
        <dbReference type="Proteomes" id="UP001303222"/>
    </source>
</evidence>
<evidence type="ECO:0000256" key="1">
    <source>
        <dbReference type="SAM" id="MobiDB-lite"/>
    </source>
</evidence>
<evidence type="ECO:0000313" key="2">
    <source>
        <dbReference type="EMBL" id="KAK3946505.1"/>
    </source>
</evidence>
<sequence>MLWERDINDNKLTVVQLLEQLSTISNTEKRQNNLTVQVKTSSNNKTDNKNSNTNTASTSSSNKTNTNNNSGGNRKSVCTVCNNAISKDHIHYVYGRHCNTRKHAKLSSNTSTMAALGNINTTLANLATTGSTLLFNRRSNFNMASFSGGNLGFH</sequence>
<feature type="compositionally biased region" description="Low complexity" evidence="1">
    <location>
        <begin position="39"/>
        <end position="70"/>
    </location>
</feature>
<gene>
    <name evidence="2" type="ORF">QBC32DRAFT_374842</name>
</gene>
<dbReference type="AlphaFoldDB" id="A0AAN6SAI4"/>
<reference evidence="2" key="2">
    <citation type="submission" date="2023-06" db="EMBL/GenBank/DDBJ databases">
        <authorList>
            <consortium name="Lawrence Berkeley National Laboratory"/>
            <person name="Mondo S.J."/>
            <person name="Hensen N."/>
            <person name="Bonometti L."/>
            <person name="Westerberg I."/>
            <person name="Brannstrom I.O."/>
            <person name="Guillou S."/>
            <person name="Cros-Aarteil S."/>
            <person name="Calhoun S."/>
            <person name="Haridas S."/>
            <person name="Kuo A."/>
            <person name="Pangilinan J."/>
            <person name="Riley R."/>
            <person name="Labutti K."/>
            <person name="Andreopoulos B."/>
            <person name="Lipzen A."/>
            <person name="Chen C."/>
            <person name="Yanf M."/>
            <person name="Daum C."/>
            <person name="Ng V."/>
            <person name="Clum A."/>
            <person name="Steindorff A."/>
            <person name="Ohm R."/>
            <person name="Martin F."/>
            <person name="Silar P."/>
            <person name="Natvig D."/>
            <person name="Lalanne C."/>
            <person name="Gautier V."/>
            <person name="Ament-Velasquez S.L."/>
            <person name="Kruys A."/>
            <person name="Hutchinson M.I."/>
            <person name="Powell A.J."/>
            <person name="Barry K."/>
            <person name="Miller A.N."/>
            <person name="Grigoriev I.V."/>
            <person name="Debuchy R."/>
            <person name="Gladieux P."/>
            <person name="Thoren M.H."/>
            <person name="Johannesson H."/>
        </authorList>
    </citation>
    <scope>NUCLEOTIDE SEQUENCE</scope>
    <source>
        <strain evidence="2">CBS 626.80</strain>
    </source>
</reference>
<accession>A0AAN6SAI4</accession>
<dbReference type="Proteomes" id="UP001303222">
    <property type="component" value="Unassembled WGS sequence"/>
</dbReference>